<comment type="similarity">
    <text evidence="1">Belongs to the LytR/CpsA/Psr (LCP) family.</text>
</comment>
<feature type="compositionally biased region" description="Low complexity" evidence="2">
    <location>
        <begin position="23"/>
        <end position="32"/>
    </location>
</feature>
<keyword evidence="3" id="KW-0472">Membrane</keyword>
<feature type="compositionally biased region" description="Basic residues" evidence="2">
    <location>
        <begin position="78"/>
        <end position="88"/>
    </location>
</feature>
<dbReference type="NCBIfam" id="TIGR00350">
    <property type="entry name" value="lytR_cpsA_psr"/>
    <property type="match status" value="1"/>
</dbReference>
<proteinExistence type="inferred from homology"/>
<dbReference type="Gene3D" id="3.40.630.190">
    <property type="entry name" value="LCP protein"/>
    <property type="match status" value="1"/>
</dbReference>
<keyword evidence="6" id="KW-1185">Reference proteome</keyword>
<evidence type="ECO:0000313" key="5">
    <source>
        <dbReference type="EMBL" id="TWT17257.1"/>
    </source>
</evidence>
<dbReference type="AlphaFoldDB" id="A0A5C5TUJ0"/>
<dbReference type="PANTHER" id="PTHR33392">
    <property type="entry name" value="POLYISOPRENYL-TEICHOIC ACID--PEPTIDOGLYCAN TEICHOIC ACID TRANSFERASE TAGU"/>
    <property type="match status" value="1"/>
</dbReference>
<comment type="caution">
    <text evidence="5">The sequence shown here is derived from an EMBL/GenBank/DDBJ whole genome shotgun (WGS) entry which is preliminary data.</text>
</comment>
<feature type="region of interest" description="Disordered" evidence="2">
    <location>
        <begin position="1"/>
        <end position="88"/>
    </location>
</feature>
<protein>
    <submittedName>
        <fullName evidence="5">LytR family transcriptional regulator</fullName>
    </submittedName>
</protein>
<dbReference type="InterPro" id="IPR004474">
    <property type="entry name" value="LytR_CpsA_psr"/>
</dbReference>
<evidence type="ECO:0000313" key="6">
    <source>
        <dbReference type="Proteomes" id="UP000320791"/>
    </source>
</evidence>
<evidence type="ECO:0000259" key="4">
    <source>
        <dbReference type="Pfam" id="PF03816"/>
    </source>
</evidence>
<sequence length="379" mass="40931">MDDIARDSSGRPIVDRFGRPVRRPNAAQPQRPAARHSAGQQPLQQHRLPQHRVPQRPGNIGQVPVPQPPRPQPPRPAPRPKKPRKPGSIKRVIGLTLLSVVTLLVVGVLWVDASLQRVPATPDVQIANTSGTNWLLVGSDSRQGMDEAEVQRLATGGDIGAGRTDTIMLLHIPLTGDPTLLSIPRDSYVEIPGYGFDKINAAFSIGGPKLLTETVEQATGLRINHYAEIGFGGFAGIVDAVGGIEICVEEPIDDPLAGINLQPGCQVMDGPTALGFVRTRATAQGDLDRVARQRMFFSALVAEATKFKPLSTIPLVTQVAKAFTVGEGDHAWHLAWLAFRIRGNMVTETVPIGGFADYDVGNVVLWDEIAAEELFSKLR</sequence>
<dbReference type="RefSeq" id="WP_146325699.1">
    <property type="nucleotide sequence ID" value="NZ_BAABLR010000024.1"/>
</dbReference>
<dbReference type="Proteomes" id="UP000320791">
    <property type="component" value="Unassembled WGS sequence"/>
</dbReference>
<organism evidence="5 6">
    <name type="scientific">Corynebacterium canis</name>
    <dbReference type="NCBI Taxonomy" id="679663"/>
    <lineage>
        <taxon>Bacteria</taxon>
        <taxon>Bacillati</taxon>
        <taxon>Actinomycetota</taxon>
        <taxon>Actinomycetes</taxon>
        <taxon>Mycobacteriales</taxon>
        <taxon>Corynebacteriaceae</taxon>
        <taxon>Corynebacterium</taxon>
    </lineage>
</organism>
<feature type="domain" description="Cell envelope-related transcriptional attenuator" evidence="4">
    <location>
        <begin position="163"/>
        <end position="304"/>
    </location>
</feature>
<evidence type="ECO:0000256" key="3">
    <source>
        <dbReference type="SAM" id="Phobius"/>
    </source>
</evidence>
<feature type="compositionally biased region" description="Basic and acidic residues" evidence="2">
    <location>
        <begin position="1"/>
        <end position="18"/>
    </location>
</feature>
<feature type="transmembrane region" description="Helical" evidence="3">
    <location>
        <begin position="92"/>
        <end position="111"/>
    </location>
</feature>
<evidence type="ECO:0000256" key="2">
    <source>
        <dbReference type="SAM" id="MobiDB-lite"/>
    </source>
</evidence>
<accession>A0A5C5TUJ0</accession>
<dbReference type="InterPro" id="IPR050922">
    <property type="entry name" value="LytR/CpsA/Psr_CW_biosynth"/>
</dbReference>
<dbReference type="EMBL" id="VOHM01000044">
    <property type="protein sequence ID" value="TWT17257.1"/>
    <property type="molecule type" value="Genomic_DNA"/>
</dbReference>
<dbReference type="Pfam" id="PF03816">
    <property type="entry name" value="LytR_cpsA_psr"/>
    <property type="match status" value="1"/>
</dbReference>
<name>A0A5C5TUJ0_9CORY</name>
<evidence type="ECO:0000256" key="1">
    <source>
        <dbReference type="ARBA" id="ARBA00006068"/>
    </source>
</evidence>
<keyword evidence="3" id="KW-0812">Transmembrane</keyword>
<reference evidence="5 6" key="1">
    <citation type="submission" date="2019-08" db="EMBL/GenBank/DDBJ databases">
        <authorList>
            <person name="Lei W."/>
        </authorList>
    </citation>
    <scope>NUCLEOTIDE SEQUENCE [LARGE SCALE GENOMIC DNA]</scope>
    <source>
        <strain evidence="5 6">CCUG 58627</strain>
    </source>
</reference>
<gene>
    <name evidence="5" type="ORF">FRX94_12615</name>
</gene>
<feature type="compositionally biased region" description="Pro residues" evidence="2">
    <location>
        <begin position="65"/>
        <end position="77"/>
    </location>
</feature>
<keyword evidence="3" id="KW-1133">Transmembrane helix</keyword>
<dbReference type="PANTHER" id="PTHR33392:SF6">
    <property type="entry name" value="POLYISOPRENYL-TEICHOIC ACID--PEPTIDOGLYCAN TEICHOIC ACID TRANSFERASE TAGU"/>
    <property type="match status" value="1"/>
</dbReference>
<dbReference type="OrthoDB" id="9782542at2"/>